<evidence type="ECO:0000259" key="1">
    <source>
        <dbReference type="Pfam" id="PF01170"/>
    </source>
</evidence>
<dbReference type="SUPFAM" id="SSF53335">
    <property type="entry name" value="S-adenosyl-L-methionine-dependent methyltransferases"/>
    <property type="match status" value="1"/>
</dbReference>
<feature type="domain" description="Ribosomal RNA large subunit methyltransferase K/L-like methyltransferase" evidence="1">
    <location>
        <begin position="175"/>
        <end position="342"/>
    </location>
</feature>
<keyword evidence="2" id="KW-0489">Methyltransferase</keyword>
<dbReference type="CDD" id="cd02440">
    <property type="entry name" value="AdoMet_MTases"/>
    <property type="match status" value="1"/>
</dbReference>
<dbReference type="Pfam" id="PF01170">
    <property type="entry name" value="UPF0020"/>
    <property type="match status" value="1"/>
</dbReference>
<dbReference type="EMBL" id="MWIH01000005">
    <property type="protein sequence ID" value="OQO93185.1"/>
    <property type="molecule type" value="Genomic_DNA"/>
</dbReference>
<dbReference type="Gene3D" id="3.30.2130.30">
    <property type="match status" value="1"/>
</dbReference>
<protein>
    <submittedName>
        <fullName evidence="2">RNA methyltransferase</fullName>
    </submittedName>
</protein>
<dbReference type="PANTHER" id="PTHR14911:SF13">
    <property type="entry name" value="TRNA (GUANINE(6)-N2)-METHYLTRANSFERASE THUMP3"/>
    <property type="match status" value="1"/>
</dbReference>
<keyword evidence="2" id="KW-0808">Transferase</keyword>
<evidence type="ECO:0000313" key="3">
    <source>
        <dbReference type="Proteomes" id="UP000192591"/>
    </source>
</evidence>
<evidence type="ECO:0000313" key="2">
    <source>
        <dbReference type="EMBL" id="OQO93185.1"/>
    </source>
</evidence>
<accession>A0A1V9A7U0</accession>
<proteinExistence type="predicted"/>
<dbReference type="PANTHER" id="PTHR14911">
    <property type="entry name" value="THUMP DOMAIN-CONTAINING"/>
    <property type="match status" value="1"/>
</dbReference>
<dbReference type="Proteomes" id="UP000192591">
    <property type="component" value="Unassembled WGS sequence"/>
</dbReference>
<dbReference type="PRINTS" id="PR00507">
    <property type="entry name" value="N12N6MTFRASE"/>
</dbReference>
<dbReference type="Gene3D" id="3.40.50.150">
    <property type="entry name" value="Vaccinia Virus protein VP39"/>
    <property type="match status" value="1"/>
</dbReference>
<dbReference type="InterPro" id="IPR000241">
    <property type="entry name" value="RlmKL-like_Mtase"/>
</dbReference>
<comment type="caution">
    <text evidence="2">The sequence shown here is derived from an EMBL/GenBank/DDBJ whole genome shotgun (WGS) entry which is preliminary data.</text>
</comment>
<gene>
    <name evidence="2" type="ORF">B1813_10225</name>
</gene>
<name>A0A1V9A7U0_SACPI</name>
<dbReference type="AlphaFoldDB" id="A0A1V9A7U0"/>
<organism evidence="2 3">
    <name type="scientific">Saccharomonospora piscinae</name>
    <dbReference type="NCBI Taxonomy" id="687388"/>
    <lineage>
        <taxon>Bacteria</taxon>
        <taxon>Bacillati</taxon>
        <taxon>Actinomycetota</taxon>
        <taxon>Actinomycetes</taxon>
        <taxon>Pseudonocardiales</taxon>
        <taxon>Pseudonocardiaceae</taxon>
        <taxon>Saccharomonospora</taxon>
    </lineage>
</organism>
<keyword evidence="3" id="KW-1185">Reference proteome</keyword>
<sequence>MRVLARTLRGLEDVAAREITARGLGRVELTRHREVWFTTDRPGARLLDLRTADDVFLLAAAVDGVGHTKPDLARVTEAARTIAPRELLRLRGRCGGAGTATGVDVAASFLGKRNYNRYDLEDTVGTEIATALALPYHSRRGGSAPPEGTLSFRVTVEDTRAALALRIGDRPLHRRDYKQASTPGTLHPPLAAAMALLAGIEPGHTVLDPCCGTGTLLIETAHFVPGARLLGADHDPRALAAATGNATTATATATEARWLRADAGRMPVGTGVVDRLVSNPPWERQVAGRGALAARPDRLYREIRRVLSPTGTAVLLLHDAQAQCAAATAAGLRVRETRTLSLFGTHPSIVTLTG</sequence>
<reference evidence="2 3" key="1">
    <citation type="submission" date="2017-02" db="EMBL/GenBank/DDBJ databases">
        <title>Draft genome of Saccharomonospora sp. 154.</title>
        <authorList>
            <person name="Alonso-Carmona G.S."/>
            <person name="De La Haba R."/>
            <person name="Vera-Gargallo B."/>
            <person name="Sandoval-Trujillo A.H."/>
            <person name="Ramirez-Duran N."/>
            <person name="Ventosa A."/>
        </authorList>
    </citation>
    <scope>NUCLEOTIDE SEQUENCE [LARGE SCALE GENOMIC DNA]</scope>
    <source>
        <strain evidence="2 3">LRS4.154</strain>
    </source>
</reference>
<dbReference type="GO" id="GO:0030488">
    <property type="term" value="P:tRNA methylation"/>
    <property type="evidence" value="ECO:0007669"/>
    <property type="project" value="TreeGrafter"/>
</dbReference>
<dbReference type="InterPro" id="IPR029063">
    <property type="entry name" value="SAM-dependent_MTases_sf"/>
</dbReference>
<dbReference type="STRING" id="1962155.B1813_10225"/>
<dbReference type="GO" id="GO:0016423">
    <property type="term" value="F:tRNA (guanine) methyltransferase activity"/>
    <property type="evidence" value="ECO:0007669"/>
    <property type="project" value="TreeGrafter"/>
</dbReference>